<dbReference type="PANTHER" id="PTHR31511:SF12">
    <property type="entry name" value="RHO TERMINATION FACTOR N-TERMINAL DOMAIN-CONTAINING PROTEIN"/>
    <property type="match status" value="1"/>
</dbReference>
<accession>A0A151JUE7</accession>
<feature type="domain" description="Transposable element P transposase-like GTP-binding insertion" evidence="1">
    <location>
        <begin position="93"/>
        <end position="132"/>
    </location>
</feature>
<keyword evidence="3" id="KW-1185">Reference proteome</keyword>
<evidence type="ECO:0000313" key="3">
    <source>
        <dbReference type="Proteomes" id="UP000078541"/>
    </source>
</evidence>
<dbReference type="STRING" id="34720.A0A151JUE7"/>
<dbReference type="InterPro" id="IPR043502">
    <property type="entry name" value="DNA/RNA_pol_sf"/>
</dbReference>
<dbReference type="AlphaFoldDB" id="A0A151JUE7"/>
<dbReference type="InterPro" id="IPR048366">
    <property type="entry name" value="TNP-like_GBD"/>
</dbReference>
<protein>
    <recommendedName>
        <fullName evidence="1">Transposable element P transposase-like GTP-binding insertion domain-containing protein</fullName>
    </recommendedName>
</protein>
<dbReference type="PANTHER" id="PTHR31511">
    <property type="entry name" value="PROTEIN CBG23764"/>
    <property type="match status" value="1"/>
</dbReference>
<name>A0A151JUE7_9HYME</name>
<dbReference type="SUPFAM" id="SSF56672">
    <property type="entry name" value="DNA/RNA polymerases"/>
    <property type="match status" value="1"/>
</dbReference>
<evidence type="ECO:0000259" key="1">
    <source>
        <dbReference type="Pfam" id="PF21788"/>
    </source>
</evidence>
<evidence type="ECO:0000313" key="2">
    <source>
        <dbReference type="EMBL" id="KYN35809.1"/>
    </source>
</evidence>
<dbReference type="Proteomes" id="UP000078541">
    <property type="component" value="Unassembled WGS sequence"/>
</dbReference>
<reference evidence="2 3" key="1">
    <citation type="submission" date="2016-03" db="EMBL/GenBank/DDBJ databases">
        <title>Trachymyrmex septentrionalis WGS genome.</title>
        <authorList>
            <person name="Nygaard S."/>
            <person name="Hu H."/>
            <person name="Boomsma J."/>
            <person name="Zhang G."/>
        </authorList>
    </citation>
    <scope>NUCLEOTIDE SEQUENCE [LARGE SCALE GENOMIC DNA]</scope>
    <source>
        <strain evidence="2">Tsep2-gDNA-1</strain>
        <tissue evidence="2">Whole body</tissue>
    </source>
</reference>
<organism evidence="2 3">
    <name type="scientific">Trachymyrmex septentrionalis</name>
    <dbReference type="NCBI Taxonomy" id="34720"/>
    <lineage>
        <taxon>Eukaryota</taxon>
        <taxon>Metazoa</taxon>
        <taxon>Ecdysozoa</taxon>
        <taxon>Arthropoda</taxon>
        <taxon>Hexapoda</taxon>
        <taxon>Insecta</taxon>
        <taxon>Pterygota</taxon>
        <taxon>Neoptera</taxon>
        <taxon>Endopterygota</taxon>
        <taxon>Hymenoptera</taxon>
        <taxon>Apocrita</taxon>
        <taxon>Aculeata</taxon>
        <taxon>Formicoidea</taxon>
        <taxon>Formicidae</taxon>
        <taxon>Myrmicinae</taxon>
        <taxon>Trachymyrmex</taxon>
    </lineage>
</organism>
<sequence length="427" mass="49895">MDFVNNVSWNDIKSLLQLAFIDSTIKSIMCNGLIKYPSKDLGVIVHLVTFDRAMINLSMCTNLGTNFEVGEHFKPYFSHSVTGEKVLCFLDQCHILKLVSNTLDEKLELCFKGNSILWENIVSLQKLEEDETLKFCQQCAPDRFKHPEETSLFCIMFNNAFDNPMRARCHIKISRKIATKRAVLWLIDDKKEKHVNVLYVQDSRNSLGHFAWIKILSRFMRSVFPYEYVDDVLLLTDIFENFRIAPDSPTDYIFKVDLEYPQHLHDRPAFLTHGLRVTKIHRLLQIAQSWLRDYIELNTNFRAQKNDFEKNLYKLMNNAVFGKTMENVRNYVDVKLLTKCDGRYDAEAMIAKPNFHNRSVFAENLIAVEMRKLKVKFNKPIYVSMCILDILKVCTKKAKSVKSNVARTITFNNYTQCLNEEIEMTRC</sequence>
<proteinExistence type="predicted"/>
<dbReference type="GO" id="GO:0071897">
    <property type="term" value="P:DNA biosynthetic process"/>
    <property type="evidence" value="ECO:0007669"/>
    <property type="project" value="UniProtKB-ARBA"/>
</dbReference>
<gene>
    <name evidence="2" type="ORF">ALC56_09833</name>
</gene>
<dbReference type="Pfam" id="PF21788">
    <property type="entry name" value="TNP-like_GBD"/>
    <property type="match status" value="1"/>
</dbReference>
<dbReference type="EMBL" id="KQ981774">
    <property type="protein sequence ID" value="KYN35809.1"/>
    <property type="molecule type" value="Genomic_DNA"/>
</dbReference>